<keyword evidence="5" id="KW-0378">Hydrolase</keyword>
<dbReference type="Pfam" id="PF05649">
    <property type="entry name" value="Peptidase_M13_N"/>
    <property type="match status" value="1"/>
</dbReference>
<accession>A0A9P6PW50</accession>
<dbReference type="Pfam" id="PF01431">
    <property type="entry name" value="Peptidase_M13"/>
    <property type="match status" value="1"/>
</dbReference>
<evidence type="ECO:0000256" key="7">
    <source>
        <dbReference type="ARBA" id="ARBA00023049"/>
    </source>
</evidence>
<keyword evidence="11" id="KW-1185">Reference proteome</keyword>
<dbReference type="InterPro" id="IPR024079">
    <property type="entry name" value="MetalloPept_cat_dom_sf"/>
</dbReference>
<evidence type="ECO:0000256" key="5">
    <source>
        <dbReference type="ARBA" id="ARBA00022801"/>
    </source>
</evidence>
<dbReference type="GO" id="GO:0005886">
    <property type="term" value="C:plasma membrane"/>
    <property type="evidence" value="ECO:0007669"/>
    <property type="project" value="TreeGrafter"/>
</dbReference>
<reference evidence="10" key="1">
    <citation type="journal article" date="2020" name="Fungal Divers.">
        <title>Resolving the Mortierellaceae phylogeny through synthesis of multi-gene phylogenetics and phylogenomics.</title>
        <authorList>
            <person name="Vandepol N."/>
            <person name="Liber J."/>
            <person name="Desiro A."/>
            <person name="Na H."/>
            <person name="Kennedy M."/>
            <person name="Barry K."/>
            <person name="Grigoriev I.V."/>
            <person name="Miller A.N."/>
            <person name="O'Donnell K."/>
            <person name="Stajich J.E."/>
            <person name="Bonito G."/>
        </authorList>
    </citation>
    <scope>NUCLEOTIDE SEQUENCE</scope>
    <source>
        <strain evidence="10">BC1065</strain>
    </source>
</reference>
<dbReference type="AlphaFoldDB" id="A0A9P6PW50"/>
<evidence type="ECO:0000256" key="1">
    <source>
        <dbReference type="ARBA" id="ARBA00001947"/>
    </source>
</evidence>
<evidence type="ECO:0000256" key="4">
    <source>
        <dbReference type="ARBA" id="ARBA00022723"/>
    </source>
</evidence>
<organism evidence="10 11">
    <name type="scientific">Actinomortierella ambigua</name>
    <dbReference type="NCBI Taxonomy" id="1343610"/>
    <lineage>
        <taxon>Eukaryota</taxon>
        <taxon>Fungi</taxon>
        <taxon>Fungi incertae sedis</taxon>
        <taxon>Mucoromycota</taxon>
        <taxon>Mortierellomycotina</taxon>
        <taxon>Mortierellomycetes</taxon>
        <taxon>Mortierellales</taxon>
        <taxon>Mortierellaceae</taxon>
        <taxon>Actinomortierella</taxon>
    </lineage>
</organism>
<dbReference type="GO" id="GO:0004222">
    <property type="term" value="F:metalloendopeptidase activity"/>
    <property type="evidence" value="ECO:0007669"/>
    <property type="project" value="InterPro"/>
</dbReference>
<dbReference type="PRINTS" id="PR00786">
    <property type="entry name" value="NEPRILYSIN"/>
</dbReference>
<evidence type="ECO:0000259" key="9">
    <source>
        <dbReference type="Pfam" id="PF05649"/>
    </source>
</evidence>
<dbReference type="Proteomes" id="UP000807716">
    <property type="component" value="Unassembled WGS sequence"/>
</dbReference>
<dbReference type="InterPro" id="IPR000718">
    <property type="entry name" value="Peptidase_M13"/>
</dbReference>
<evidence type="ECO:0000256" key="6">
    <source>
        <dbReference type="ARBA" id="ARBA00022833"/>
    </source>
</evidence>
<dbReference type="GO" id="GO:0016485">
    <property type="term" value="P:protein processing"/>
    <property type="evidence" value="ECO:0007669"/>
    <property type="project" value="TreeGrafter"/>
</dbReference>
<dbReference type="Gene3D" id="3.40.390.10">
    <property type="entry name" value="Collagenase (Catalytic Domain)"/>
    <property type="match status" value="1"/>
</dbReference>
<dbReference type="SUPFAM" id="SSF55486">
    <property type="entry name" value="Metalloproteases ('zincins'), catalytic domain"/>
    <property type="match status" value="1"/>
</dbReference>
<keyword evidence="7" id="KW-0482">Metalloprotease</keyword>
<dbReference type="PANTHER" id="PTHR11733:SF167">
    <property type="entry name" value="FI17812P1-RELATED"/>
    <property type="match status" value="1"/>
</dbReference>
<evidence type="ECO:0000313" key="10">
    <source>
        <dbReference type="EMBL" id="KAG0253767.1"/>
    </source>
</evidence>
<dbReference type="PANTHER" id="PTHR11733">
    <property type="entry name" value="ZINC METALLOPROTEASE FAMILY M13 NEPRILYSIN-RELATED"/>
    <property type="match status" value="1"/>
</dbReference>
<evidence type="ECO:0000256" key="2">
    <source>
        <dbReference type="ARBA" id="ARBA00007357"/>
    </source>
</evidence>
<comment type="cofactor">
    <cofactor evidence="1">
        <name>Zn(2+)</name>
        <dbReference type="ChEBI" id="CHEBI:29105"/>
    </cofactor>
</comment>
<comment type="similarity">
    <text evidence="2">Belongs to the peptidase M13 family.</text>
</comment>
<evidence type="ECO:0000259" key="8">
    <source>
        <dbReference type="Pfam" id="PF01431"/>
    </source>
</evidence>
<sequence>MRLSAKYRAPIESLAASSEGRSLSEPPQRWRSCVSAVSNIMGPLVGYFYAGLKFTEASRKDTTDMINAIKGTYRTGFTNIDWLDNNTRANAIQKLDAIDTLVGWSAADPNIGSPAALEQYYDDVNVKQGDYYGSVGQGVRSFMKKNFARAGKRADRQRMNMDPHSVNAFYAPLSNQVAFPAAFVQPPMYRAGGPDYLNYGSLGFVAGHELTHGFDTNGRRFDATGRIRDWWSAATAKQFNDKAQCLIDQYSGFTVTDSSTNSTHNVFGEISIGENIADNGSIKYSFQTWLARYNADRDGRQFNNQVLPGLEQWTRDQMFFVSFAQFFCTKALPGSEGRGAAVHAPPQWRTNGPLMNLPAFATAFKCPAGSPMNPAKRCTVW</sequence>
<gene>
    <name evidence="10" type="ORF">DFQ27_007239</name>
</gene>
<feature type="domain" description="Peptidase M13 N-terminal" evidence="9">
    <location>
        <begin position="18"/>
        <end position="104"/>
    </location>
</feature>
<dbReference type="GO" id="GO:0046872">
    <property type="term" value="F:metal ion binding"/>
    <property type="evidence" value="ECO:0007669"/>
    <property type="project" value="UniProtKB-KW"/>
</dbReference>
<keyword evidence="4" id="KW-0479">Metal-binding</keyword>
<keyword evidence="3" id="KW-0645">Protease</keyword>
<dbReference type="InterPro" id="IPR008753">
    <property type="entry name" value="Peptidase_M13_N"/>
</dbReference>
<dbReference type="PROSITE" id="PS51885">
    <property type="entry name" value="NEPRILYSIN"/>
    <property type="match status" value="1"/>
</dbReference>
<evidence type="ECO:0000313" key="11">
    <source>
        <dbReference type="Proteomes" id="UP000807716"/>
    </source>
</evidence>
<protein>
    <submittedName>
        <fullName evidence="10">Uncharacterized protein</fullName>
    </submittedName>
</protein>
<dbReference type="EMBL" id="JAAAJB010000560">
    <property type="protein sequence ID" value="KAG0253767.1"/>
    <property type="molecule type" value="Genomic_DNA"/>
</dbReference>
<dbReference type="OrthoDB" id="6475849at2759"/>
<proteinExistence type="inferred from homology"/>
<dbReference type="InterPro" id="IPR018497">
    <property type="entry name" value="Peptidase_M13_C"/>
</dbReference>
<evidence type="ECO:0000256" key="3">
    <source>
        <dbReference type="ARBA" id="ARBA00022670"/>
    </source>
</evidence>
<name>A0A9P6PW50_9FUNG</name>
<comment type="caution">
    <text evidence="10">The sequence shown here is derived from an EMBL/GenBank/DDBJ whole genome shotgun (WGS) entry which is preliminary data.</text>
</comment>
<dbReference type="CDD" id="cd08662">
    <property type="entry name" value="M13"/>
    <property type="match status" value="1"/>
</dbReference>
<feature type="domain" description="Peptidase M13 C-terminal" evidence="8">
    <location>
        <begin position="167"/>
        <end position="380"/>
    </location>
</feature>
<keyword evidence="6" id="KW-0862">Zinc</keyword>